<sequence length="468" mass="52441">MMADSRSPPRIANLRSVPQRNFNGAEQRVVRNPPGCDANNHTRDENTLLLYSTNPSNDRFGAGSTPVIPELILSTRKKSKQTEKLADRISPECRMCHRLLMEINRLNLEGIRFHLGSSGRRRSTVVVTGRAKNTAWRSTFCILRTAALIPLQIAEVSPHHHIVVYLISQIRRMLGQYLPLSTYHLLSAPILIIPIPNLPVNVAENALESLSSPPPSGGNEMKDICHLVVFTDSQNRFPVVCKFILGAVRRKVPLRDPSCSTLFPKTATNRLLRCNFEGKMFAMCHLSRKNLQFSGAAADKESSSGRNGRDSKRDEFSKMGTLTLYQLRKKMCDSPDFPTLGLPKTTTLILLTFVMSCPTIKNMSHNNNKKKSFAHNRTMGKGVFLFGRRSATCTAISYGDKVARAAVDPQMHSDKESIVPAPALAGLPLFHWTLDRRRRRPSRFRGRLQTDESEEPTPPPPYSLMMLS</sequence>
<protein>
    <submittedName>
        <fullName evidence="2">Uncharacterized protein</fullName>
    </submittedName>
</protein>
<accession>A0A8J6L2T0</accession>
<proteinExistence type="predicted"/>
<dbReference type="AlphaFoldDB" id="A0A8J6L2T0"/>
<evidence type="ECO:0000313" key="3">
    <source>
        <dbReference type="Proteomes" id="UP000719412"/>
    </source>
</evidence>
<comment type="caution">
    <text evidence="2">The sequence shown here is derived from an EMBL/GenBank/DDBJ whole genome shotgun (WGS) entry which is preliminary data.</text>
</comment>
<dbReference type="EMBL" id="JABDTM020028100">
    <property type="protein sequence ID" value="KAH0809499.1"/>
    <property type="molecule type" value="Genomic_DNA"/>
</dbReference>
<reference evidence="2" key="2">
    <citation type="submission" date="2021-08" db="EMBL/GenBank/DDBJ databases">
        <authorList>
            <person name="Eriksson T."/>
        </authorList>
    </citation>
    <scope>NUCLEOTIDE SEQUENCE</scope>
    <source>
        <strain evidence="2">Stoneville</strain>
        <tissue evidence="2">Whole head</tissue>
    </source>
</reference>
<keyword evidence="3" id="KW-1185">Reference proteome</keyword>
<dbReference type="Proteomes" id="UP000719412">
    <property type="component" value="Unassembled WGS sequence"/>
</dbReference>
<reference evidence="2" key="1">
    <citation type="journal article" date="2020" name="J Insects Food Feed">
        <title>The yellow mealworm (Tenebrio molitor) genome: a resource for the emerging insects as food and feed industry.</title>
        <authorList>
            <person name="Eriksson T."/>
            <person name="Andere A."/>
            <person name="Kelstrup H."/>
            <person name="Emery V."/>
            <person name="Picard C."/>
        </authorList>
    </citation>
    <scope>NUCLEOTIDE SEQUENCE</scope>
    <source>
        <strain evidence="2">Stoneville</strain>
        <tissue evidence="2">Whole head</tissue>
    </source>
</reference>
<feature type="region of interest" description="Disordered" evidence="1">
    <location>
        <begin position="441"/>
        <end position="468"/>
    </location>
</feature>
<evidence type="ECO:0000256" key="1">
    <source>
        <dbReference type="SAM" id="MobiDB-lite"/>
    </source>
</evidence>
<feature type="region of interest" description="Disordered" evidence="1">
    <location>
        <begin position="1"/>
        <end position="42"/>
    </location>
</feature>
<organism evidence="2 3">
    <name type="scientific">Tenebrio molitor</name>
    <name type="common">Yellow mealworm beetle</name>
    <dbReference type="NCBI Taxonomy" id="7067"/>
    <lineage>
        <taxon>Eukaryota</taxon>
        <taxon>Metazoa</taxon>
        <taxon>Ecdysozoa</taxon>
        <taxon>Arthropoda</taxon>
        <taxon>Hexapoda</taxon>
        <taxon>Insecta</taxon>
        <taxon>Pterygota</taxon>
        <taxon>Neoptera</taxon>
        <taxon>Endopterygota</taxon>
        <taxon>Coleoptera</taxon>
        <taxon>Polyphaga</taxon>
        <taxon>Cucujiformia</taxon>
        <taxon>Tenebrionidae</taxon>
        <taxon>Tenebrio</taxon>
    </lineage>
</organism>
<gene>
    <name evidence="2" type="ORF">GEV33_013291</name>
</gene>
<evidence type="ECO:0000313" key="2">
    <source>
        <dbReference type="EMBL" id="KAH0809499.1"/>
    </source>
</evidence>
<name>A0A8J6L2T0_TENMO</name>